<reference evidence="2 3" key="1">
    <citation type="submission" date="2019-05" db="EMBL/GenBank/DDBJ databases">
        <title>Another draft genome of Portunus trituberculatus and its Hox gene families provides insights of decapod evolution.</title>
        <authorList>
            <person name="Jeong J.-H."/>
            <person name="Song I."/>
            <person name="Kim S."/>
            <person name="Choi T."/>
            <person name="Kim D."/>
            <person name="Ryu S."/>
            <person name="Kim W."/>
        </authorList>
    </citation>
    <scope>NUCLEOTIDE SEQUENCE [LARGE SCALE GENOMIC DNA]</scope>
    <source>
        <tissue evidence="2">Muscle</tissue>
    </source>
</reference>
<evidence type="ECO:0000256" key="1">
    <source>
        <dbReference type="SAM" id="MobiDB-lite"/>
    </source>
</evidence>
<dbReference type="Proteomes" id="UP000324222">
    <property type="component" value="Unassembled WGS sequence"/>
</dbReference>
<comment type="caution">
    <text evidence="2">The sequence shown here is derived from an EMBL/GenBank/DDBJ whole genome shotgun (WGS) entry which is preliminary data.</text>
</comment>
<feature type="region of interest" description="Disordered" evidence="1">
    <location>
        <begin position="69"/>
        <end position="94"/>
    </location>
</feature>
<accession>A0A5B7F6E3</accession>
<feature type="region of interest" description="Disordered" evidence="1">
    <location>
        <begin position="1"/>
        <end position="28"/>
    </location>
</feature>
<dbReference type="AlphaFoldDB" id="A0A5B7F6E3"/>
<keyword evidence="3" id="KW-1185">Reference proteome</keyword>
<organism evidence="2 3">
    <name type="scientific">Portunus trituberculatus</name>
    <name type="common">Swimming crab</name>
    <name type="synonym">Neptunus trituberculatus</name>
    <dbReference type="NCBI Taxonomy" id="210409"/>
    <lineage>
        <taxon>Eukaryota</taxon>
        <taxon>Metazoa</taxon>
        <taxon>Ecdysozoa</taxon>
        <taxon>Arthropoda</taxon>
        <taxon>Crustacea</taxon>
        <taxon>Multicrustacea</taxon>
        <taxon>Malacostraca</taxon>
        <taxon>Eumalacostraca</taxon>
        <taxon>Eucarida</taxon>
        <taxon>Decapoda</taxon>
        <taxon>Pleocyemata</taxon>
        <taxon>Brachyura</taxon>
        <taxon>Eubrachyura</taxon>
        <taxon>Portunoidea</taxon>
        <taxon>Portunidae</taxon>
        <taxon>Portuninae</taxon>
        <taxon>Portunus</taxon>
    </lineage>
</organism>
<evidence type="ECO:0000313" key="3">
    <source>
        <dbReference type="Proteomes" id="UP000324222"/>
    </source>
</evidence>
<evidence type="ECO:0000313" key="2">
    <source>
        <dbReference type="EMBL" id="MPC42671.1"/>
    </source>
</evidence>
<dbReference type="EMBL" id="VSRR010005527">
    <property type="protein sequence ID" value="MPC42671.1"/>
    <property type="molecule type" value="Genomic_DNA"/>
</dbReference>
<protein>
    <submittedName>
        <fullName evidence="2">Uncharacterized protein</fullName>
    </submittedName>
</protein>
<name>A0A5B7F6E3_PORTR</name>
<sequence length="106" mass="11416">MHTLAEGVYQQPQCGTGRASKPIHGAAERERHTLLVRRGVLPSTGFLRKLPTLSQVGACGGEQCPALPPRLTQHVPADSGNNNQTRGGPEVRLPYTHTVDWRAAEG</sequence>
<gene>
    <name evidence="2" type="ORF">E2C01_036297</name>
</gene>
<proteinExistence type="predicted"/>